<feature type="domain" description="Pyridoxamine kinase/Phosphomethylpyrimidine kinase" evidence="3">
    <location>
        <begin position="19"/>
        <end position="256"/>
    </location>
</feature>
<comment type="pathway">
    <text evidence="1">Cofactor biosynthesis; thiamine diphosphate biosynthesis.</text>
</comment>
<accession>A0A839ITR3</accession>
<dbReference type="EC" id="2.7.1.49" evidence="2"/>
<dbReference type="GO" id="GO:0008902">
    <property type="term" value="F:hydroxymethylpyrimidine kinase activity"/>
    <property type="evidence" value="ECO:0007669"/>
    <property type="project" value="UniProtKB-EC"/>
</dbReference>
<keyword evidence="5" id="KW-1185">Reference proteome</keyword>
<dbReference type="GO" id="GO:0008972">
    <property type="term" value="F:phosphomethylpyrimidine kinase activity"/>
    <property type="evidence" value="ECO:0007669"/>
    <property type="project" value="InterPro"/>
</dbReference>
<evidence type="ECO:0000259" key="3">
    <source>
        <dbReference type="Pfam" id="PF08543"/>
    </source>
</evidence>
<dbReference type="PANTHER" id="PTHR20858:SF17">
    <property type="entry name" value="HYDROXYMETHYLPYRIMIDINE_PHOSPHOMETHYLPYRIMIDINE KINASE THI20-RELATED"/>
    <property type="match status" value="1"/>
</dbReference>
<name>A0A839ITR3_9GAMM</name>
<dbReference type="Pfam" id="PF08543">
    <property type="entry name" value="Phos_pyr_kin"/>
    <property type="match status" value="1"/>
</dbReference>
<dbReference type="AlphaFoldDB" id="A0A839ITR3"/>
<dbReference type="InterPro" id="IPR029056">
    <property type="entry name" value="Ribokinase-like"/>
</dbReference>
<reference evidence="4 5" key="1">
    <citation type="submission" date="2020-08" db="EMBL/GenBank/DDBJ databases">
        <title>Oceanospirillum sp. nov. isolated from marine sediment.</title>
        <authorList>
            <person name="Ji X."/>
        </authorList>
    </citation>
    <scope>NUCLEOTIDE SEQUENCE [LARGE SCALE GENOMIC DNA]</scope>
    <source>
        <strain evidence="4 5">D5</strain>
    </source>
</reference>
<protein>
    <recommendedName>
        <fullName evidence="2">hydroxymethylpyrimidine kinase</fullName>
        <ecNumber evidence="2">2.7.1.49</ecNumber>
    </recommendedName>
</protein>
<gene>
    <name evidence="4" type="ORF">H4O21_15800</name>
</gene>
<sequence length="266" mass="28488">MSESHTASPDVTLVLAGHDPSGGAGIQADIETIRSLGGYACSVITATTCQNTVNVQSIHPVNATDLITQARAILDDVPISAIKIGLLASVENIEAIHTLLTDYPDIPVVLDPILRAGGGKSLSSDDMVQAISTLLLPYTTLLTPNTQELVRLSPNADSDQARCQYLIEQGCRYVMVTGTHARTQDVINTLYSSHGEVQQKSWPRLPGEYHGSGCTFAAAAAALLAQGADICNATEMAQQFTWNSLKQAYHLGKGQYLPNRLFWSHS</sequence>
<evidence type="ECO:0000313" key="5">
    <source>
        <dbReference type="Proteomes" id="UP000565262"/>
    </source>
</evidence>
<dbReference type="GO" id="GO:0009229">
    <property type="term" value="P:thiamine diphosphate biosynthetic process"/>
    <property type="evidence" value="ECO:0007669"/>
    <property type="project" value="UniProtKB-UniPathway"/>
</dbReference>
<dbReference type="Proteomes" id="UP000565262">
    <property type="component" value="Unassembled WGS sequence"/>
</dbReference>
<evidence type="ECO:0000256" key="1">
    <source>
        <dbReference type="ARBA" id="ARBA00004948"/>
    </source>
</evidence>
<dbReference type="CDD" id="cd01169">
    <property type="entry name" value="HMPP_kinase"/>
    <property type="match status" value="1"/>
</dbReference>
<evidence type="ECO:0000256" key="2">
    <source>
        <dbReference type="ARBA" id="ARBA00012135"/>
    </source>
</evidence>
<dbReference type="UniPathway" id="UPA00060">
    <property type="reaction ID" value="UER00138"/>
</dbReference>
<proteinExistence type="predicted"/>
<keyword evidence="4" id="KW-0418">Kinase</keyword>
<keyword evidence="4" id="KW-0808">Transferase</keyword>
<dbReference type="InterPro" id="IPR004399">
    <property type="entry name" value="HMP/HMP-P_kinase_dom"/>
</dbReference>
<dbReference type="SUPFAM" id="SSF53613">
    <property type="entry name" value="Ribokinase-like"/>
    <property type="match status" value="1"/>
</dbReference>
<dbReference type="Gene3D" id="3.40.1190.20">
    <property type="match status" value="1"/>
</dbReference>
<dbReference type="EMBL" id="JACJFM010000023">
    <property type="protein sequence ID" value="MBB1488070.1"/>
    <property type="molecule type" value="Genomic_DNA"/>
</dbReference>
<dbReference type="GO" id="GO:0009228">
    <property type="term" value="P:thiamine biosynthetic process"/>
    <property type="evidence" value="ECO:0007669"/>
    <property type="project" value="InterPro"/>
</dbReference>
<dbReference type="GO" id="GO:0005829">
    <property type="term" value="C:cytosol"/>
    <property type="evidence" value="ECO:0007669"/>
    <property type="project" value="TreeGrafter"/>
</dbReference>
<comment type="caution">
    <text evidence="4">The sequence shown here is derived from an EMBL/GenBank/DDBJ whole genome shotgun (WGS) entry which is preliminary data.</text>
</comment>
<dbReference type="PANTHER" id="PTHR20858">
    <property type="entry name" value="PHOSPHOMETHYLPYRIMIDINE KINASE"/>
    <property type="match status" value="1"/>
</dbReference>
<evidence type="ECO:0000313" key="4">
    <source>
        <dbReference type="EMBL" id="MBB1488070.1"/>
    </source>
</evidence>
<organism evidence="4 5">
    <name type="scientific">Oceanospirillum sediminis</name>
    <dbReference type="NCBI Taxonomy" id="2760088"/>
    <lineage>
        <taxon>Bacteria</taxon>
        <taxon>Pseudomonadati</taxon>
        <taxon>Pseudomonadota</taxon>
        <taxon>Gammaproteobacteria</taxon>
        <taxon>Oceanospirillales</taxon>
        <taxon>Oceanospirillaceae</taxon>
        <taxon>Oceanospirillum</taxon>
    </lineage>
</organism>
<dbReference type="RefSeq" id="WP_182809848.1">
    <property type="nucleotide sequence ID" value="NZ_JACJFM010000023.1"/>
</dbReference>
<dbReference type="InterPro" id="IPR013749">
    <property type="entry name" value="PM/HMP-P_kinase-1"/>
</dbReference>